<evidence type="ECO:0000313" key="7">
    <source>
        <dbReference type="Proteomes" id="UP000033448"/>
    </source>
</evidence>
<keyword evidence="2 4" id="KW-0238">DNA-binding</keyword>
<keyword evidence="3" id="KW-0804">Transcription</keyword>
<proteinExistence type="predicted"/>
<evidence type="ECO:0000256" key="2">
    <source>
        <dbReference type="ARBA" id="ARBA00023125"/>
    </source>
</evidence>
<protein>
    <submittedName>
        <fullName evidence="6">Bacterial regulatory protein, tetR family</fullName>
    </submittedName>
</protein>
<keyword evidence="1" id="KW-0805">Transcription regulation</keyword>
<dbReference type="Proteomes" id="UP000033448">
    <property type="component" value="Unassembled WGS sequence"/>
</dbReference>
<dbReference type="InterPro" id="IPR050109">
    <property type="entry name" value="HTH-type_TetR-like_transc_reg"/>
</dbReference>
<dbReference type="PROSITE" id="PS50977">
    <property type="entry name" value="HTH_TETR_2"/>
    <property type="match status" value="1"/>
</dbReference>
<dbReference type="Gene3D" id="1.10.357.10">
    <property type="entry name" value="Tetracycline Repressor, domain 2"/>
    <property type="match status" value="1"/>
</dbReference>
<dbReference type="InterPro" id="IPR009057">
    <property type="entry name" value="Homeodomain-like_sf"/>
</dbReference>
<dbReference type="PANTHER" id="PTHR30055">
    <property type="entry name" value="HTH-TYPE TRANSCRIPTIONAL REGULATOR RUTR"/>
    <property type="match status" value="1"/>
</dbReference>
<organism evidence="6 7">
    <name type="scientific">Microbacterium azadirachtae</name>
    <dbReference type="NCBI Taxonomy" id="582680"/>
    <lineage>
        <taxon>Bacteria</taxon>
        <taxon>Bacillati</taxon>
        <taxon>Actinomycetota</taxon>
        <taxon>Actinomycetes</taxon>
        <taxon>Micrococcales</taxon>
        <taxon>Microbacteriaceae</taxon>
        <taxon>Microbacterium</taxon>
    </lineage>
</organism>
<dbReference type="GO" id="GO:0000976">
    <property type="term" value="F:transcription cis-regulatory region binding"/>
    <property type="evidence" value="ECO:0007669"/>
    <property type="project" value="TreeGrafter"/>
</dbReference>
<feature type="DNA-binding region" description="H-T-H motif" evidence="4">
    <location>
        <begin position="36"/>
        <end position="55"/>
    </location>
</feature>
<evidence type="ECO:0000256" key="4">
    <source>
        <dbReference type="PROSITE-ProRule" id="PRU00335"/>
    </source>
</evidence>
<dbReference type="OrthoDB" id="3869819at2"/>
<evidence type="ECO:0000256" key="1">
    <source>
        <dbReference type="ARBA" id="ARBA00023015"/>
    </source>
</evidence>
<sequence length="222" mass="23400">MTDTIAPRRQRRDAAENRAGILAAASQALAADPHASVDQIARAAGLSRRALYGHFDDRTALVHALISAGAARFNAIAQRVDDPDSRIALARLTADLWREAAHVQVAAAIALDEAHVEETATALAPLRRVLAALVRRGQDDGELRQDMTAPTLARLIEESARTVVTRTDASSPVAAGIAVRAVLSIAGLGWREIDTLLAAHPELAATVAPDTLATIPAEEGRA</sequence>
<dbReference type="Pfam" id="PF00440">
    <property type="entry name" value="TetR_N"/>
    <property type="match status" value="1"/>
</dbReference>
<keyword evidence="7" id="KW-1185">Reference proteome</keyword>
<evidence type="ECO:0000259" key="5">
    <source>
        <dbReference type="PROSITE" id="PS50977"/>
    </source>
</evidence>
<dbReference type="SUPFAM" id="SSF48498">
    <property type="entry name" value="Tetracyclin repressor-like, C-terminal domain"/>
    <property type="match status" value="1"/>
</dbReference>
<evidence type="ECO:0000256" key="3">
    <source>
        <dbReference type="ARBA" id="ARBA00023163"/>
    </source>
</evidence>
<dbReference type="AlphaFoldDB" id="A0A0F0L612"/>
<feature type="domain" description="HTH tetR-type" evidence="5">
    <location>
        <begin position="15"/>
        <end position="73"/>
    </location>
</feature>
<dbReference type="InterPro" id="IPR036271">
    <property type="entry name" value="Tet_transcr_reg_TetR-rel_C_sf"/>
</dbReference>
<gene>
    <name evidence="6" type="ORF">RL72_00399</name>
</gene>
<comment type="caution">
    <text evidence="6">The sequence shown here is derived from an EMBL/GenBank/DDBJ whole genome shotgun (WGS) entry which is preliminary data.</text>
</comment>
<name>A0A0F0L612_9MICO</name>
<dbReference type="SUPFAM" id="SSF46689">
    <property type="entry name" value="Homeodomain-like"/>
    <property type="match status" value="1"/>
</dbReference>
<accession>A0A0F0L612</accession>
<dbReference type="InterPro" id="IPR001647">
    <property type="entry name" value="HTH_TetR"/>
</dbReference>
<dbReference type="PANTHER" id="PTHR30055:SF234">
    <property type="entry name" value="HTH-TYPE TRANSCRIPTIONAL REGULATOR BETI"/>
    <property type="match status" value="1"/>
</dbReference>
<dbReference type="PATRIC" id="fig|582680.7.peg.414"/>
<reference evidence="6 7" key="1">
    <citation type="submission" date="2015-02" db="EMBL/GenBank/DDBJ databases">
        <title>Draft genome sequences of ten Microbacterium spp. with emphasis on heavy metal contaminated environments.</title>
        <authorList>
            <person name="Corretto E."/>
        </authorList>
    </citation>
    <scope>NUCLEOTIDE SEQUENCE [LARGE SCALE GENOMIC DNA]</scope>
    <source>
        <strain evidence="6 7">DSM 23848</strain>
    </source>
</reference>
<dbReference type="RefSeq" id="WP_045249143.1">
    <property type="nucleotide sequence ID" value="NZ_JYIT01000050.1"/>
</dbReference>
<dbReference type="EMBL" id="JYIT01000050">
    <property type="protein sequence ID" value="KJL28593.1"/>
    <property type="molecule type" value="Genomic_DNA"/>
</dbReference>
<dbReference type="GO" id="GO:0003700">
    <property type="term" value="F:DNA-binding transcription factor activity"/>
    <property type="evidence" value="ECO:0007669"/>
    <property type="project" value="TreeGrafter"/>
</dbReference>
<evidence type="ECO:0000313" key="6">
    <source>
        <dbReference type="EMBL" id="KJL28593.1"/>
    </source>
</evidence>